<evidence type="ECO:0000313" key="2">
    <source>
        <dbReference type="EMBL" id="QCT42550.1"/>
    </source>
</evidence>
<evidence type="ECO:0000256" key="1">
    <source>
        <dbReference type="SAM" id="Phobius"/>
    </source>
</evidence>
<dbReference type="AlphaFoldDB" id="A0A4P9A3Z3"/>
<accession>A0A4P9A3Z3</accession>
<gene>
    <name evidence="2" type="ORF">FBF37_03785</name>
</gene>
<sequence length="152" mass="17511">MNSGKQINIRKIVSYIVISLIVLAGLVICLVLWRGSTKDIEAVADSFKPLEGWQQAKYEVVPPQFLCLMGNCPEVYKVWVYKDFINYDDIKKFTNNDKLLEIEDGCKDKNLDVCEFSGKRNGYQYRINVSRRDDMTSIGLTVRERGFVDNID</sequence>
<proteinExistence type="predicted"/>
<dbReference type="Proteomes" id="UP000310639">
    <property type="component" value="Chromosome"/>
</dbReference>
<keyword evidence="1" id="KW-0472">Membrane</keyword>
<evidence type="ECO:0000313" key="3">
    <source>
        <dbReference type="Proteomes" id="UP000310639"/>
    </source>
</evidence>
<dbReference type="RefSeq" id="WP_138079622.1">
    <property type="nucleotide sequence ID" value="NZ_CP040004.1"/>
</dbReference>
<feature type="transmembrane region" description="Helical" evidence="1">
    <location>
        <begin position="12"/>
        <end position="33"/>
    </location>
</feature>
<keyword evidence="1" id="KW-1133">Transmembrane helix</keyword>
<organism evidence="2 3">
    <name type="scientific">Candidatus Nanosynbacter featherlites</name>
    <dbReference type="NCBI Taxonomy" id="2572088"/>
    <lineage>
        <taxon>Bacteria</taxon>
        <taxon>Candidatus Saccharimonadota</taxon>
        <taxon>Candidatus Saccharimonadia</taxon>
        <taxon>Candidatus Nanosynbacterales</taxon>
        <taxon>Candidatus Nanosynbacteraceae</taxon>
        <taxon>Candidatus Nanosynbacter</taxon>
    </lineage>
</organism>
<protein>
    <submittedName>
        <fullName evidence="2">Uncharacterized protein</fullName>
    </submittedName>
</protein>
<name>A0A4P9A3Z3_9BACT</name>
<dbReference type="KEGG" id="nft:FBF37_03785"/>
<dbReference type="EMBL" id="CP040004">
    <property type="protein sequence ID" value="QCT42550.1"/>
    <property type="molecule type" value="Genomic_DNA"/>
</dbReference>
<keyword evidence="1" id="KW-0812">Transmembrane</keyword>
<keyword evidence="3" id="KW-1185">Reference proteome</keyword>
<dbReference type="OrthoDB" id="9793043at2"/>
<reference evidence="2 3" key="1">
    <citation type="submission" date="2019-04" db="EMBL/GenBank/DDBJ databases">
        <title>Saccharibacteria TM7 genomes.</title>
        <authorList>
            <person name="Bor B."/>
            <person name="He X."/>
            <person name="Chen T."/>
            <person name="Dewhirst F.E."/>
        </authorList>
    </citation>
    <scope>NUCLEOTIDE SEQUENCE [LARGE SCALE GENOMIC DNA]</scope>
    <source>
        <strain evidence="2 3">BB001</strain>
    </source>
</reference>